<dbReference type="PaxDb" id="3880-AES67918"/>
<reference evidence="1 3" key="1">
    <citation type="journal article" date="2011" name="Nature">
        <title>The Medicago genome provides insight into the evolution of rhizobial symbioses.</title>
        <authorList>
            <person name="Young N.D."/>
            <person name="Debelle F."/>
            <person name="Oldroyd G.E."/>
            <person name="Geurts R."/>
            <person name="Cannon S.B."/>
            <person name="Udvardi M.K."/>
            <person name="Benedito V.A."/>
            <person name="Mayer K.F."/>
            <person name="Gouzy J."/>
            <person name="Schoof H."/>
            <person name="Van de Peer Y."/>
            <person name="Proost S."/>
            <person name="Cook D.R."/>
            <person name="Meyers B.C."/>
            <person name="Spannagl M."/>
            <person name="Cheung F."/>
            <person name="De Mita S."/>
            <person name="Krishnakumar V."/>
            <person name="Gundlach H."/>
            <person name="Zhou S."/>
            <person name="Mudge J."/>
            <person name="Bharti A.K."/>
            <person name="Murray J.D."/>
            <person name="Naoumkina M.A."/>
            <person name="Rosen B."/>
            <person name="Silverstein K.A."/>
            <person name="Tang H."/>
            <person name="Rombauts S."/>
            <person name="Zhao P.X."/>
            <person name="Zhou P."/>
            <person name="Barbe V."/>
            <person name="Bardou P."/>
            <person name="Bechner M."/>
            <person name="Bellec A."/>
            <person name="Berger A."/>
            <person name="Berges H."/>
            <person name="Bidwell S."/>
            <person name="Bisseling T."/>
            <person name="Choisne N."/>
            <person name="Couloux A."/>
            <person name="Denny R."/>
            <person name="Deshpande S."/>
            <person name="Dai X."/>
            <person name="Doyle J.J."/>
            <person name="Dudez A.M."/>
            <person name="Farmer A.D."/>
            <person name="Fouteau S."/>
            <person name="Franken C."/>
            <person name="Gibelin C."/>
            <person name="Gish J."/>
            <person name="Goldstein S."/>
            <person name="Gonzalez A.J."/>
            <person name="Green P.J."/>
            <person name="Hallab A."/>
            <person name="Hartog M."/>
            <person name="Hua A."/>
            <person name="Humphray S.J."/>
            <person name="Jeong D.H."/>
            <person name="Jing Y."/>
            <person name="Jocker A."/>
            <person name="Kenton S.M."/>
            <person name="Kim D.J."/>
            <person name="Klee K."/>
            <person name="Lai H."/>
            <person name="Lang C."/>
            <person name="Lin S."/>
            <person name="Macmil S.L."/>
            <person name="Magdelenat G."/>
            <person name="Matthews L."/>
            <person name="McCorrison J."/>
            <person name="Monaghan E.L."/>
            <person name="Mun J.H."/>
            <person name="Najar F.Z."/>
            <person name="Nicholson C."/>
            <person name="Noirot C."/>
            <person name="O'Bleness M."/>
            <person name="Paule C.R."/>
            <person name="Poulain J."/>
            <person name="Prion F."/>
            <person name="Qin B."/>
            <person name="Qu C."/>
            <person name="Retzel E.F."/>
            <person name="Riddle C."/>
            <person name="Sallet E."/>
            <person name="Samain S."/>
            <person name="Samson N."/>
            <person name="Sanders I."/>
            <person name="Saurat O."/>
            <person name="Scarpelli C."/>
            <person name="Schiex T."/>
            <person name="Segurens B."/>
            <person name="Severin A.J."/>
            <person name="Sherrier D.J."/>
            <person name="Shi R."/>
            <person name="Sims S."/>
            <person name="Singer S.R."/>
            <person name="Sinharoy S."/>
            <person name="Sterck L."/>
            <person name="Viollet A."/>
            <person name="Wang B.B."/>
            <person name="Wang K."/>
            <person name="Wang M."/>
            <person name="Wang X."/>
            <person name="Warfsmann J."/>
            <person name="Weissenbach J."/>
            <person name="White D.D."/>
            <person name="White J.D."/>
            <person name="Wiley G.B."/>
            <person name="Wincker P."/>
            <person name="Xing Y."/>
            <person name="Yang L."/>
            <person name="Yao Z."/>
            <person name="Ying F."/>
            <person name="Zhai J."/>
            <person name="Zhou L."/>
            <person name="Zuber A."/>
            <person name="Denarie J."/>
            <person name="Dixon R.A."/>
            <person name="May G.D."/>
            <person name="Schwartz D.C."/>
            <person name="Rogers J."/>
            <person name="Quetier F."/>
            <person name="Town C.D."/>
            <person name="Roe B.A."/>
        </authorList>
    </citation>
    <scope>NUCLEOTIDE SEQUENCE [LARGE SCALE GENOMIC DNA]</scope>
    <source>
        <strain evidence="1">A17</strain>
        <strain evidence="2 3">cv. Jemalong A17</strain>
    </source>
</reference>
<sequence>MKSQTIYSFYKRKADDIEKDEEVIISSSELEQVCENPRIEENEPRSSKVNRMIDFWFIT</sequence>
<evidence type="ECO:0000313" key="2">
    <source>
        <dbReference type="EnsemblPlants" id="AES67918"/>
    </source>
</evidence>
<dbReference type="AlphaFoldDB" id="G7IHY9"/>
<dbReference type="EnsemblPlants" id="AES67918">
    <property type="protein sequence ID" value="AES67918"/>
    <property type="gene ID" value="MTR_2g100760"/>
</dbReference>
<proteinExistence type="predicted"/>
<keyword evidence="3" id="KW-1185">Reference proteome</keyword>
<reference evidence="2" key="3">
    <citation type="submission" date="2015-04" db="UniProtKB">
        <authorList>
            <consortium name="EnsemblPlants"/>
        </authorList>
    </citation>
    <scope>IDENTIFICATION</scope>
    <source>
        <strain evidence="2">cv. Jemalong A17</strain>
    </source>
</reference>
<dbReference type="EMBL" id="CM001218">
    <property type="protein sequence ID" value="AES67918.1"/>
    <property type="molecule type" value="Genomic_DNA"/>
</dbReference>
<organism evidence="1 3">
    <name type="scientific">Medicago truncatula</name>
    <name type="common">Barrel medic</name>
    <name type="synonym">Medicago tribuloides</name>
    <dbReference type="NCBI Taxonomy" id="3880"/>
    <lineage>
        <taxon>Eukaryota</taxon>
        <taxon>Viridiplantae</taxon>
        <taxon>Streptophyta</taxon>
        <taxon>Embryophyta</taxon>
        <taxon>Tracheophyta</taxon>
        <taxon>Spermatophyta</taxon>
        <taxon>Magnoliopsida</taxon>
        <taxon>eudicotyledons</taxon>
        <taxon>Gunneridae</taxon>
        <taxon>Pentapetalae</taxon>
        <taxon>rosids</taxon>
        <taxon>fabids</taxon>
        <taxon>Fabales</taxon>
        <taxon>Fabaceae</taxon>
        <taxon>Papilionoideae</taxon>
        <taxon>50 kb inversion clade</taxon>
        <taxon>NPAAA clade</taxon>
        <taxon>Hologalegina</taxon>
        <taxon>IRL clade</taxon>
        <taxon>Trifolieae</taxon>
        <taxon>Medicago</taxon>
    </lineage>
</organism>
<dbReference type="Proteomes" id="UP000002051">
    <property type="component" value="Chromosome 2"/>
</dbReference>
<gene>
    <name evidence="1" type="ordered locus">MTR_2g100760</name>
</gene>
<evidence type="ECO:0000313" key="1">
    <source>
        <dbReference type="EMBL" id="AES67918.1"/>
    </source>
</evidence>
<accession>G7IHY9</accession>
<dbReference type="HOGENOM" id="CLU_2964303_0_0_1"/>
<evidence type="ECO:0000313" key="3">
    <source>
        <dbReference type="Proteomes" id="UP000002051"/>
    </source>
</evidence>
<reference evidence="1 3" key="2">
    <citation type="journal article" date="2014" name="BMC Genomics">
        <title>An improved genome release (version Mt4.0) for the model legume Medicago truncatula.</title>
        <authorList>
            <person name="Tang H."/>
            <person name="Krishnakumar V."/>
            <person name="Bidwell S."/>
            <person name="Rosen B."/>
            <person name="Chan A."/>
            <person name="Zhou S."/>
            <person name="Gentzbittel L."/>
            <person name="Childs K.L."/>
            <person name="Yandell M."/>
            <person name="Gundlach H."/>
            <person name="Mayer K.F."/>
            <person name="Schwartz D.C."/>
            <person name="Town C.D."/>
        </authorList>
    </citation>
    <scope>GENOME REANNOTATION</scope>
    <source>
        <strain evidence="2 3">cv. Jemalong A17</strain>
    </source>
</reference>
<protein>
    <submittedName>
        <fullName evidence="1 2">Uncharacterized protein</fullName>
    </submittedName>
</protein>
<name>G7IHY9_MEDTR</name>